<feature type="region of interest" description="Disordered" evidence="1">
    <location>
        <begin position="251"/>
        <end position="279"/>
    </location>
</feature>
<evidence type="ECO:0000256" key="1">
    <source>
        <dbReference type="SAM" id="MobiDB-lite"/>
    </source>
</evidence>
<dbReference type="Proteomes" id="UP000545588">
    <property type="component" value="Unassembled WGS sequence"/>
</dbReference>
<dbReference type="Pfam" id="PF22819">
    <property type="entry name" value="TcaA_5th"/>
    <property type="match status" value="1"/>
</dbReference>
<feature type="compositionally biased region" description="Basic and acidic residues" evidence="1">
    <location>
        <begin position="51"/>
        <end position="64"/>
    </location>
</feature>
<dbReference type="InterPro" id="IPR043939">
    <property type="entry name" value="DUF5780"/>
</dbReference>
<dbReference type="Proteomes" id="UP000534001">
    <property type="component" value="Unassembled WGS sequence"/>
</dbReference>
<feature type="region of interest" description="Disordered" evidence="1">
    <location>
        <begin position="37"/>
        <end position="93"/>
    </location>
</feature>
<feature type="domain" description="TcaA protein NTF2-like" evidence="4">
    <location>
        <begin position="283"/>
        <end position="389"/>
    </location>
</feature>
<organism evidence="5 7">
    <name type="scientific">Jeotgalicoccus coquinae</name>
    <dbReference type="NCBI Taxonomy" id="709509"/>
    <lineage>
        <taxon>Bacteria</taxon>
        <taxon>Bacillati</taxon>
        <taxon>Bacillota</taxon>
        <taxon>Bacilli</taxon>
        <taxon>Bacillales</taxon>
        <taxon>Staphylococcaceae</taxon>
        <taxon>Jeotgalicoccus</taxon>
    </lineage>
</organism>
<name>A0A6V7RPD2_9STAP</name>
<dbReference type="AlphaFoldDB" id="A0A6V7RPD2"/>
<comment type="caution">
    <text evidence="5">The sequence shown here is derived from an EMBL/GenBank/DDBJ whole genome shotgun (WGS) entry which is preliminary data.</text>
</comment>
<evidence type="ECO:0000313" key="6">
    <source>
        <dbReference type="EMBL" id="MBB6423938.1"/>
    </source>
</evidence>
<dbReference type="RefSeq" id="WP_184284036.1">
    <property type="nucleotide sequence ID" value="NZ_BMCO01000003.1"/>
</dbReference>
<evidence type="ECO:0000259" key="4">
    <source>
        <dbReference type="Pfam" id="PF22819"/>
    </source>
</evidence>
<keyword evidence="2" id="KW-1133">Transmembrane helix</keyword>
<keyword evidence="8" id="KW-1185">Reference proteome</keyword>
<protein>
    <submittedName>
        <fullName evidence="5">Uncharacterized protein</fullName>
    </submittedName>
</protein>
<sequence>MKNFLLSSIVILLLGILVFLGLIFFTNDTSEETAVTNVEQDDEVEANDDSENNKGIEEVSREEESSSSQQEGSKEKTSSTKEDKDSTELSPAADLEKKLNKQDIVVENVEYMIQDDQYKNLYPDMLSAIATNNTGTDIRDITYAYVAWDRNGLPLKIKGSFDFSDGQYVYGGTGGNVNVAPGETFGQGYGFEIDSDMDEVYTMKAIIVDYEGFNGEKWTNPLYNEFKNVYEGKRLADVEGHEDTIYYRYGGQANSNSKNEVENSNAKSLDEPNENTDEINNIDNEVNSFITQYLNNLEDAYATSDFSLISDDVVTGTVAYTELRNNITNNSFPNLTIFSINVIEIQENGSSVYIEVITDRTNDNLDGVYEFVTSYNLIYNNGTFKIEGYSDL</sequence>
<dbReference type="Pfam" id="PF19092">
    <property type="entry name" value="DUF5780"/>
    <property type="match status" value="1"/>
</dbReference>
<feature type="transmembrane region" description="Helical" evidence="2">
    <location>
        <begin position="5"/>
        <end position="25"/>
    </location>
</feature>
<dbReference type="EMBL" id="CAJEWA010000006">
    <property type="protein sequence ID" value="CAD2080366.1"/>
    <property type="molecule type" value="Genomic_DNA"/>
</dbReference>
<proteinExistence type="predicted"/>
<gene>
    <name evidence="6" type="ORF">HNR41_001915</name>
    <name evidence="5" type="ORF">JEOCOQ751_01727</name>
</gene>
<accession>A0A6V7RPD2</accession>
<dbReference type="EMBL" id="JACHFF010000003">
    <property type="protein sequence ID" value="MBB6423938.1"/>
    <property type="molecule type" value="Genomic_DNA"/>
</dbReference>
<feature type="compositionally biased region" description="Acidic residues" evidence="1">
    <location>
        <begin position="39"/>
        <end position="50"/>
    </location>
</feature>
<evidence type="ECO:0000313" key="5">
    <source>
        <dbReference type="EMBL" id="CAD2080366.1"/>
    </source>
</evidence>
<evidence type="ECO:0000313" key="8">
    <source>
        <dbReference type="Proteomes" id="UP000545588"/>
    </source>
</evidence>
<keyword evidence="2" id="KW-0472">Membrane</keyword>
<evidence type="ECO:0000256" key="2">
    <source>
        <dbReference type="SAM" id="Phobius"/>
    </source>
</evidence>
<keyword evidence="2" id="KW-0812">Transmembrane</keyword>
<feature type="compositionally biased region" description="Low complexity" evidence="1">
    <location>
        <begin position="253"/>
        <end position="267"/>
    </location>
</feature>
<dbReference type="InterPro" id="IPR054528">
    <property type="entry name" value="TcaA_5th"/>
</dbReference>
<feature type="domain" description="DUF5780" evidence="3">
    <location>
        <begin position="125"/>
        <end position="233"/>
    </location>
</feature>
<reference evidence="6 8" key="2">
    <citation type="submission" date="2020-08" db="EMBL/GenBank/DDBJ databases">
        <title>Genomic Encyclopedia of Type Strains, Phase IV (KMG-IV): sequencing the most valuable type-strain genomes for metagenomic binning, comparative biology and taxonomic classification.</title>
        <authorList>
            <person name="Goeker M."/>
        </authorList>
    </citation>
    <scope>NUCLEOTIDE SEQUENCE [LARGE SCALE GENOMIC DNA]</scope>
    <source>
        <strain evidence="6 8">DSM 22419</strain>
    </source>
</reference>
<evidence type="ECO:0000259" key="3">
    <source>
        <dbReference type="Pfam" id="PF19092"/>
    </source>
</evidence>
<reference evidence="5 7" key="1">
    <citation type="submission" date="2020-07" db="EMBL/GenBank/DDBJ databases">
        <authorList>
            <person name="Criscuolo A."/>
        </authorList>
    </citation>
    <scope>NUCLEOTIDE SEQUENCE [LARGE SCALE GENOMIC DNA]</scope>
    <source>
        <strain evidence="5">CIP111751</strain>
    </source>
</reference>
<feature type="compositionally biased region" description="Basic and acidic residues" evidence="1">
    <location>
        <begin position="72"/>
        <end position="87"/>
    </location>
</feature>
<evidence type="ECO:0000313" key="7">
    <source>
        <dbReference type="Proteomes" id="UP000534001"/>
    </source>
</evidence>